<protein>
    <recommendedName>
        <fullName evidence="5">Phage shock protein B</fullName>
    </recommendedName>
</protein>
<dbReference type="EMBL" id="PXYI01000004">
    <property type="protein sequence ID" value="PSJ39415.1"/>
    <property type="molecule type" value="Genomic_DNA"/>
</dbReference>
<dbReference type="Proteomes" id="UP000241167">
    <property type="component" value="Unassembled WGS sequence"/>
</dbReference>
<comment type="caution">
    <text evidence="3">The sequence shown here is derived from an EMBL/GenBank/DDBJ whole genome shotgun (WGS) entry which is preliminary data.</text>
</comment>
<evidence type="ECO:0000256" key="2">
    <source>
        <dbReference type="SAM" id="Phobius"/>
    </source>
</evidence>
<dbReference type="AlphaFoldDB" id="A0A2P7QN73"/>
<dbReference type="OrthoDB" id="7472820at2"/>
<sequence>MDEKLAIFLIITIAIGAAVILVPTMALIRARYRVAGHQTEGTVTMLMDQNELLKQQVARLESRLMVLERIATDPAERTAREIEQLRQA</sequence>
<keyword evidence="2" id="KW-0812">Transmembrane</keyword>
<reference evidence="3 4" key="1">
    <citation type="submission" date="2018-03" db="EMBL/GenBank/DDBJ databases">
        <title>The draft genome of Sphingosinicella sp. GL-C-18.</title>
        <authorList>
            <person name="Liu L."/>
            <person name="Li L."/>
            <person name="Liang L."/>
            <person name="Zhang X."/>
            <person name="Wang T."/>
        </authorList>
    </citation>
    <scope>NUCLEOTIDE SEQUENCE [LARGE SCALE GENOMIC DNA]</scope>
    <source>
        <strain evidence="3 4">GL-C-18</strain>
    </source>
</reference>
<name>A0A2P7QN73_9SPHN</name>
<accession>A0A2P7QN73</accession>
<keyword evidence="2" id="KW-1133">Transmembrane helix</keyword>
<evidence type="ECO:0000313" key="4">
    <source>
        <dbReference type="Proteomes" id="UP000241167"/>
    </source>
</evidence>
<proteinExistence type="predicted"/>
<evidence type="ECO:0000256" key="1">
    <source>
        <dbReference type="SAM" id="Coils"/>
    </source>
</evidence>
<organism evidence="3 4">
    <name type="scientific">Allosphingosinicella deserti</name>
    <dbReference type="NCBI Taxonomy" id="2116704"/>
    <lineage>
        <taxon>Bacteria</taxon>
        <taxon>Pseudomonadati</taxon>
        <taxon>Pseudomonadota</taxon>
        <taxon>Alphaproteobacteria</taxon>
        <taxon>Sphingomonadales</taxon>
        <taxon>Sphingomonadaceae</taxon>
        <taxon>Allosphingosinicella</taxon>
    </lineage>
</organism>
<keyword evidence="4" id="KW-1185">Reference proteome</keyword>
<keyword evidence="1" id="KW-0175">Coiled coil</keyword>
<gene>
    <name evidence="3" type="ORF">C7I55_12415</name>
</gene>
<evidence type="ECO:0008006" key="5">
    <source>
        <dbReference type="Google" id="ProtNLM"/>
    </source>
</evidence>
<feature type="transmembrane region" description="Helical" evidence="2">
    <location>
        <begin position="6"/>
        <end position="28"/>
    </location>
</feature>
<dbReference type="RefSeq" id="WP_106513317.1">
    <property type="nucleotide sequence ID" value="NZ_PXYI01000004.1"/>
</dbReference>
<evidence type="ECO:0000313" key="3">
    <source>
        <dbReference type="EMBL" id="PSJ39415.1"/>
    </source>
</evidence>
<feature type="coiled-coil region" evidence="1">
    <location>
        <begin position="43"/>
        <end position="70"/>
    </location>
</feature>
<keyword evidence="2" id="KW-0472">Membrane</keyword>